<keyword evidence="3" id="KW-0472">Membrane</keyword>
<dbReference type="InterPro" id="IPR043128">
    <property type="entry name" value="Rev_trsase/Diguanyl_cyclase"/>
</dbReference>
<comment type="caution">
    <text evidence="5">The sequence shown here is derived from an EMBL/GenBank/DDBJ whole genome shotgun (WGS) entry which is preliminary data.</text>
</comment>
<dbReference type="PANTHER" id="PTHR45138:SF9">
    <property type="entry name" value="DIGUANYLATE CYCLASE DGCM-RELATED"/>
    <property type="match status" value="1"/>
</dbReference>
<dbReference type="InterPro" id="IPR000160">
    <property type="entry name" value="GGDEF_dom"/>
</dbReference>
<dbReference type="Proteomes" id="UP000531251">
    <property type="component" value="Unassembled WGS sequence"/>
</dbReference>
<keyword evidence="3" id="KW-1133">Transmembrane helix</keyword>
<evidence type="ECO:0000259" key="4">
    <source>
        <dbReference type="PROSITE" id="PS50887"/>
    </source>
</evidence>
<gene>
    <name evidence="5" type="ORF">GGR89_001873</name>
</gene>
<organism evidence="5 6">
    <name type="scientific">Sphingomonas trueperi</name>
    <dbReference type="NCBI Taxonomy" id="53317"/>
    <lineage>
        <taxon>Bacteria</taxon>
        <taxon>Pseudomonadati</taxon>
        <taxon>Pseudomonadota</taxon>
        <taxon>Alphaproteobacteria</taxon>
        <taxon>Sphingomonadales</taxon>
        <taxon>Sphingomonadaceae</taxon>
        <taxon>Sphingomonas</taxon>
    </lineage>
</organism>
<dbReference type="RefSeq" id="WP_209092187.1">
    <property type="nucleotide sequence ID" value="NZ_BAAADY010000010.1"/>
</dbReference>
<keyword evidence="6" id="KW-1185">Reference proteome</keyword>
<comment type="catalytic activity">
    <reaction evidence="2">
        <text>2 GTP = 3',3'-c-di-GMP + 2 diphosphate</text>
        <dbReference type="Rhea" id="RHEA:24898"/>
        <dbReference type="ChEBI" id="CHEBI:33019"/>
        <dbReference type="ChEBI" id="CHEBI:37565"/>
        <dbReference type="ChEBI" id="CHEBI:58805"/>
        <dbReference type="EC" id="2.7.7.65"/>
    </reaction>
</comment>
<dbReference type="NCBIfam" id="TIGR00254">
    <property type="entry name" value="GGDEF"/>
    <property type="match status" value="1"/>
</dbReference>
<accession>A0A7X6BD62</accession>
<dbReference type="SMART" id="SM00267">
    <property type="entry name" value="GGDEF"/>
    <property type="match status" value="1"/>
</dbReference>
<dbReference type="PROSITE" id="PS50887">
    <property type="entry name" value="GGDEF"/>
    <property type="match status" value="1"/>
</dbReference>
<feature type="domain" description="GGDEF" evidence="4">
    <location>
        <begin position="155"/>
        <end position="286"/>
    </location>
</feature>
<feature type="transmembrane region" description="Helical" evidence="3">
    <location>
        <begin position="92"/>
        <end position="114"/>
    </location>
</feature>
<feature type="transmembrane region" description="Helical" evidence="3">
    <location>
        <begin position="62"/>
        <end position="80"/>
    </location>
</feature>
<reference evidence="5 6" key="1">
    <citation type="submission" date="2020-03" db="EMBL/GenBank/DDBJ databases">
        <title>Genomic Encyclopedia of Type Strains, Phase IV (KMG-IV): sequencing the most valuable type-strain genomes for metagenomic binning, comparative biology and taxonomic classification.</title>
        <authorList>
            <person name="Goeker M."/>
        </authorList>
    </citation>
    <scope>NUCLEOTIDE SEQUENCE [LARGE SCALE GENOMIC DNA]</scope>
    <source>
        <strain evidence="5 6">DSM 7225</strain>
    </source>
</reference>
<dbReference type="InterPro" id="IPR029787">
    <property type="entry name" value="Nucleotide_cyclase"/>
</dbReference>
<evidence type="ECO:0000313" key="5">
    <source>
        <dbReference type="EMBL" id="NJB97561.1"/>
    </source>
</evidence>
<protein>
    <recommendedName>
        <fullName evidence="1">diguanylate cyclase</fullName>
        <ecNumber evidence="1">2.7.7.65</ecNumber>
    </recommendedName>
</protein>
<dbReference type="SUPFAM" id="SSF55073">
    <property type="entry name" value="Nucleotide cyclase"/>
    <property type="match status" value="1"/>
</dbReference>
<dbReference type="GO" id="GO:0052621">
    <property type="term" value="F:diguanylate cyclase activity"/>
    <property type="evidence" value="ECO:0007669"/>
    <property type="project" value="UniProtKB-EC"/>
</dbReference>
<dbReference type="AlphaFoldDB" id="A0A7X6BD62"/>
<dbReference type="Gene3D" id="3.30.70.270">
    <property type="match status" value="1"/>
</dbReference>
<sequence>MMRSFRWTMRLSRLQAWIAVCTAMVVTIVADWATGPTVSMTIGYLFVDILTAWTLRERAGIIVVLFSIALGSALNGFGSLPFLDFQALSAPVVVWNTVTRAAGAIMIVLMVATLRHTIDGELWRASTDYLTRSLNGGAFRSQLERVAQIARRRGSTLLLLYMDLDGFKAVNDRHGHAAGDLVLRRFADEARARMRPDDLFARLGGDEFCAFLAIERGVVPEQVAESLHARLSEALRSTGHAVTCSMGAVVIDAHAARDTERMIGLADEAMLEVKRNGKNAIRIAFDEPGTVRRAA</sequence>
<dbReference type="EMBL" id="JAATJB010000004">
    <property type="protein sequence ID" value="NJB97561.1"/>
    <property type="molecule type" value="Genomic_DNA"/>
</dbReference>
<evidence type="ECO:0000256" key="1">
    <source>
        <dbReference type="ARBA" id="ARBA00012528"/>
    </source>
</evidence>
<evidence type="ECO:0000256" key="2">
    <source>
        <dbReference type="ARBA" id="ARBA00034247"/>
    </source>
</evidence>
<evidence type="ECO:0000313" key="6">
    <source>
        <dbReference type="Proteomes" id="UP000531251"/>
    </source>
</evidence>
<dbReference type="EC" id="2.7.7.65" evidence="1"/>
<evidence type="ECO:0000256" key="3">
    <source>
        <dbReference type="SAM" id="Phobius"/>
    </source>
</evidence>
<dbReference type="CDD" id="cd01949">
    <property type="entry name" value="GGDEF"/>
    <property type="match status" value="1"/>
</dbReference>
<proteinExistence type="predicted"/>
<dbReference type="InterPro" id="IPR050469">
    <property type="entry name" value="Diguanylate_Cyclase"/>
</dbReference>
<keyword evidence="3" id="KW-0812">Transmembrane</keyword>
<dbReference type="PANTHER" id="PTHR45138">
    <property type="entry name" value="REGULATORY COMPONENTS OF SENSORY TRANSDUCTION SYSTEM"/>
    <property type="match status" value="1"/>
</dbReference>
<dbReference type="Pfam" id="PF00990">
    <property type="entry name" value="GGDEF"/>
    <property type="match status" value="1"/>
</dbReference>
<name>A0A7X6BD62_9SPHN</name>
<feature type="transmembrane region" description="Helical" evidence="3">
    <location>
        <begin position="37"/>
        <end position="55"/>
    </location>
</feature>